<feature type="region of interest" description="Disordered" evidence="1">
    <location>
        <begin position="194"/>
        <end position="236"/>
    </location>
</feature>
<reference evidence="3 4" key="1">
    <citation type="submission" date="2019-12" db="EMBL/GenBank/DDBJ databases">
        <title>Genomic-based taxomic classification of the family Erythrobacteraceae.</title>
        <authorList>
            <person name="Xu L."/>
        </authorList>
    </citation>
    <scope>NUCLEOTIDE SEQUENCE [LARGE SCALE GENOMIC DNA]</scope>
    <source>
        <strain evidence="3 4">S36</strain>
    </source>
</reference>
<proteinExistence type="predicted"/>
<dbReference type="RefSeq" id="WP_161390976.1">
    <property type="nucleotide sequence ID" value="NZ_JBHSCP010000001.1"/>
</dbReference>
<evidence type="ECO:0000256" key="1">
    <source>
        <dbReference type="SAM" id="MobiDB-lite"/>
    </source>
</evidence>
<comment type="caution">
    <text evidence="3">The sequence shown here is derived from an EMBL/GenBank/DDBJ whole genome shotgun (WGS) entry which is preliminary data.</text>
</comment>
<evidence type="ECO:0000256" key="2">
    <source>
        <dbReference type="SAM" id="SignalP"/>
    </source>
</evidence>
<evidence type="ECO:0000313" key="4">
    <source>
        <dbReference type="Proteomes" id="UP000469430"/>
    </source>
</evidence>
<feature type="signal peptide" evidence="2">
    <location>
        <begin position="1"/>
        <end position="20"/>
    </location>
</feature>
<feature type="chain" id="PRO_5026022777" evidence="2">
    <location>
        <begin position="21"/>
        <end position="460"/>
    </location>
</feature>
<dbReference type="OrthoDB" id="7572916at2"/>
<name>A0A6I4TTP3_9SPHN</name>
<dbReference type="EMBL" id="WTYJ01000002">
    <property type="protein sequence ID" value="MXO99232.1"/>
    <property type="molecule type" value="Genomic_DNA"/>
</dbReference>
<keyword evidence="4" id="KW-1185">Reference proteome</keyword>
<dbReference type="AlphaFoldDB" id="A0A6I4TTP3"/>
<accession>A0A6I4TTP3</accession>
<organism evidence="3 4">
    <name type="scientific">Croceibacterium xixiisoli</name>
    <dbReference type="NCBI Taxonomy" id="1476466"/>
    <lineage>
        <taxon>Bacteria</taxon>
        <taxon>Pseudomonadati</taxon>
        <taxon>Pseudomonadota</taxon>
        <taxon>Alphaproteobacteria</taxon>
        <taxon>Sphingomonadales</taxon>
        <taxon>Erythrobacteraceae</taxon>
        <taxon>Croceibacterium</taxon>
    </lineage>
</organism>
<protein>
    <submittedName>
        <fullName evidence="3">Uncharacterized protein</fullName>
    </submittedName>
</protein>
<dbReference type="Proteomes" id="UP000469430">
    <property type="component" value="Unassembled WGS sequence"/>
</dbReference>
<gene>
    <name evidence="3" type="ORF">GRI97_09550</name>
</gene>
<keyword evidence="2" id="KW-0732">Signal</keyword>
<evidence type="ECO:0000313" key="3">
    <source>
        <dbReference type="EMBL" id="MXO99232.1"/>
    </source>
</evidence>
<feature type="compositionally biased region" description="Low complexity" evidence="1">
    <location>
        <begin position="204"/>
        <end position="224"/>
    </location>
</feature>
<sequence length="460" mass="48392">MAILTALAGTSLATIIPASAPIAQQADATTRFTRDPALLRQKQAQIVAAMRSTAPEAAADVERLFAQDIIAMIAPSLRELGLDHQDMADMTTAYWVAAWEASQGIVGRKTDRAIMTGARNQIAGIVRSNPALAQMSDAEKQDVADTMMLQAILIEARMGAASKAGGTMPRQMSDTIHAEANQLLNTDLRQVTLSPAGFTPNGGARANTPAASTPTAGNPAAGTAAPPPRPAAAPAAGAHAANWNQVDGVFFRAFTTFGVGGIVITDYEPVILFKDGSYYEIEGDALEDVDLAASRRAKPRNWGRWSKTGRTYNFTNSQGRASDAELQNGNFFQSFPGEASGGKLAAKYTRVSGGGNSAMGGEMTISSQSDLTFAADGRYTRASSFGAIGSGSMSGVGTSVASRNRPAGVGRYTIDRHTITLTEPDGTTKRQFFAFGSRGDPAQPAQNMLFIGNRVYIILD</sequence>